<proteinExistence type="predicted"/>
<gene>
    <name evidence="1" type="ORF">J2X07_003988</name>
</gene>
<keyword evidence="2" id="KW-1185">Reference proteome</keyword>
<sequence>MTELQTFANASGACVETSSGVLVTIAVAGPTNETSEGTIIGVAYQGKNVVFRLSSNKKINVNKIQDLSELPDNITKEIQKVVDEWSNNSRLELQ</sequence>
<accession>A0ABU1U646</accession>
<reference evidence="1 2" key="1">
    <citation type="submission" date="2023-07" db="EMBL/GenBank/DDBJ databases">
        <title>Sorghum-associated microbial communities from plants grown in Nebraska, USA.</title>
        <authorList>
            <person name="Schachtman D."/>
        </authorList>
    </citation>
    <scope>NUCLEOTIDE SEQUENCE [LARGE SCALE GENOMIC DNA]</scope>
    <source>
        <strain evidence="1 2">BE211</strain>
    </source>
</reference>
<protein>
    <submittedName>
        <fullName evidence="1">Uncharacterized protein</fullName>
    </submittedName>
</protein>
<evidence type="ECO:0000313" key="2">
    <source>
        <dbReference type="Proteomes" id="UP001258181"/>
    </source>
</evidence>
<dbReference type="RefSeq" id="WP_310262817.1">
    <property type="nucleotide sequence ID" value="NZ_JAVDWA010000014.1"/>
</dbReference>
<evidence type="ECO:0000313" key="1">
    <source>
        <dbReference type="EMBL" id="MDR7074964.1"/>
    </source>
</evidence>
<dbReference type="EMBL" id="JAVDWA010000014">
    <property type="protein sequence ID" value="MDR7074964.1"/>
    <property type="molecule type" value="Genomic_DNA"/>
</dbReference>
<organism evidence="1 2">
    <name type="scientific">Fictibacillus barbaricus</name>
    <dbReference type="NCBI Taxonomy" id="182136"/>
    <lineage>
        <taxon>Bacteria</taxon>
        <taxon>Bacillati</taxon>
        <taxon>Bacillota</taxon>
        <taxon>Bacilli</taxon>
        <taxon>Bacillales</taxon>
        <taxon>Fictibacillaceae</taxon>
        <taxon>Fictibacillus</taxon>
    </lineage>
</organism>
<comment type="caution">
    <text evidence="1">The sequence shown here is derived from an EMBL/GenBank/DDBJ whole genome shotgun (WGS) entry which is preliminary data.</text>
</comment>
<dbReference type="Proteomes" id="UP001258181">
    <property type="component" value="Unassembled WGS sequence"/>
</dbReference>
<name>A0ABU1U646_9BACL</name>